<dbReference type="EMBL" id="JBFOLJ010000001">
    <property type="protein sequence ID" value="KAL2557474.1"/>
    <property type="molecule type" value="Genomic_DNA"/>
</dbReference>
<keyword evidence="4" id="KW-1185">Reference proteome</keyword>
<accession>A0ABD1X674</accession>
<dbReference type="Pfam" id="PF01535">
    <property type="entry name" value="PPR"/>
    <property type="match status" value="2"/>
</dbReference>
<dbReference type="InterPro" id="IPR011990">
    <property type="entry name" value="TPR-like_helical_dom_sf"/>
</dbReference>
<comment type="caution">
    <text evidence="3">The sequence shown here is derived from an EMBL/GenBank/DDBJ whole genome shotgun (WGS) entry which is preliminary data.</text>
</comment>
<evidence type="ECO:0000256" key="1">
    <source>
        <dbReference type="ARBA" id="ARBA00022737"/>
    </source>
</evidence>
<dbReference type="InterPro" id="IPR002885">
    <property type="entry name" value="PPR_rpt"/>
</dbReference>
<evidence type="ECO:0000256" key="2">
    <source>
        <dbReference type="PROSITE-ProRule" id="PRU00708"/>
    </source>
</evidence>
<evidence type="ECO:0000313" key="3">
    <source>
        <dbReference type="EMBL" id="KAL2557474.1"/>
    </source>
</evidence>
<proteinExistence type="predicted"/>
<gene>
    <name evidence="3" type="ORF">Fot_02213</name>
</gene>
<dbReference type="PANTHER" id="PTHR47926">
    <property type="entry name" value="PENTATRICOPEPTIDE REPEAT-CONTAINING PROTEIN"/>
    <property type="match status" value="1"/>
</dbReference>
<keyword evidence="1" id="KW-0677">Repeat</keyword>
<name>A0ABD1X674_9LAMI</name>
<dbReference type="Proteomes" id="UP001604277">
    <property type="component" value="Unassembled WGS sequence"/>
</dbReference>
<feature type="repeat" description="PPR" evidence="2">
    <location>
        <begin position="38"/>
        <end position="72"/>
    </location>
</feature>
<dbReference type="AlphaFoldDB" id="A0ABD1X674"/>
<sequence>MDLKPDSFVCSSLLNACAILSAEKQIHVHAFKFGFMFDVFVGNSLVNMYAKCGSIEEADRAFYEIPERGVVSWSAMIGGLAQHGQEVIRLIKDSKVKKEPGISWIEVKYKIYTFIVGDRSHSRSEEIYAKLEELGHLMAKAEYVPMIEIEREKMNFFSRMCEKLVVAFALIAMSFFSRTTRSSYSCQKEPPNIFRLPYSVQVHL</sequence>
<dbReference type="PROSITE" id="PS51375">
    <property type="entry name" value="PPR"/>
    <property type="match status" value="1"/>
</dbReference>
<dbReference type="Pfam" id="PF20430">
    <property type="entry name" value="Eplus_motif"/>
    <property type="match status" value="1"/>
</dbReference>
<protein>
    <submittedName>
        <fullName evidence="3">Pentatricopeptide repeat-containing protein</fullName>
    </submittedName>
</protein>
<dbReference type="Gene3D" id="1.25.40.10">
    <property type="entry name" value="Tetratricopeptide repeat domain"/>
    <property type="match status" value="1"/>
</dbReference>
<evidence type="ECO:0000313" key="4">
    <source>
        <dbReference type="Proteomes" id="UP001604277"/>
    </source>
</evidence>
<organism evidence="3 4">
    <name type="scientific">Forsythia ovata</name>
    <dbReference type="NCBI Taxonomy" id="205694"/>
    <lineage>
        <taxon>Eukaryota</taxon>
        <taxon>Viridiplantae</taxon>
        <taxon>Streptophyta</taxon>
        <taxon>Embryophyta</taxon>
        <taxon>Tracheophyta</taxon>
        <taxon>Spermatophyta</taxon>
        <taxon>Magnoliopsida</taxon>
        <taxon>eudicotyledons</taxon>
        <taxon>Gunneridae</taxon>
        <taxon>Pentapetalae</taxon>
        <taxon>asterids</taxon>
        <taxon>lamiids</taxon>
        <taxon>Lamiales</taxon>
        <taxon>Oleaceae</taxon>
        <taxon>Forsythieae</taxon>
        <taxon>Forsythia</taxon>
    </lineage>
</organism>
<dbReference type="InterPro" id="IPR046960">
    <property type="entry name" value="PPR_At4g14850-like_plant"/>
</dbReference>
<dbReference type="InterPro" id="IPR046849">
    <property type="entry name" value="E2_motif"/>
</dbReference>
<dbReference type="NCBIfam" id="TIGR00756">
    <property type="entry name" value="PPR"/>
    <property type="match status" value="1"/>
</dbReference>
<reference evidence="4" key="1">
    <citation type="submission" date="2024-07" db="EMBL/GenBank/DDBJ databases">
        <title>Two chromosome-level genome assemblies of Korean endemic species Abeliophyllum distichum and Forsythia ovata (Oleaceae).</title>
        <authorList>
            <person name="Jang H."/>
        </authorList>
    </citation>
    <scope>NUCLEOTIDE SEQUENCE [LARGE SCALE GENOMIC DNA]</scope>
</reference>